<dbReference type="InterPro" id="IPR039554">
    <property type="entry name" value="HigA2-like_HTH"/>
</dbReference>
<feature type="domain" description="HTH cro/C1-type" evidence="1">
    <location>
        <begin position="11"/>
        <end position="56"/>
    </location>
</feature>
<organism evidence="2 3">
    <name type="scientific">Candidatus Segetimicrobium genomatis</name>
    <dbReference type="NCBI Taxonomy" id="2569760"/>
    <lineage>
        <taxon>Bacteria</taxon>
        <taxon>Bacillati</taxon>
        <taxon>Candidatus Sysuimicrobiota</taxon>
        <taxon>Candidatus Sysuimicrobiia</taxon>
        <taxon>Candidatus Sysuimicrobiales</taxon>
        <taxon>Candidatus Segetimicrobiaceae</taxon>
        <taxon>Candidatus Segetimicrobium</taxon>
    </lineage>
</organism>
<dbReference type="SUPFAM" id="SSF47413">
    <property type="entry name" value="lambda repressor-like DNA-binding domains"/>
    <property type="match status" value="1"/>
</dbReference>
<reference evidence="2 3" key="1">
    <citation type="journal article" date="2019" name="Nat. Microbiol.">
        <title>Mediterranean grassland soil C-N compound turnover is dependent on rainfall and depth, and is mediated by genomically divergent microorganisms.</title>
        <authorList>
            <person name="Diamond S."/>
            <person name="Andeer P.F."/>
            <person name="Li Z."/>
            <person name="Crits-Christoph A."/>
            <person name="Burstein D."/>
            <person name="Anantharaman K."/>
            <person name="Lane K.R."/>
            <person name="Thomas B.C."/>
            <person name="Pan C."/>
            <person name="Northen T.R."/>
            <person name="Banfield J.F."/>
        </authorList>
    </citation>
    <scope>NUCLEOTIDE SEQUENCE [LARGE SCALE GENOMIC DNA]</scope>
    <source>
        <strain evidence="2">NP_3</strain>
    </source>
</reference>
<protein>
    <submittedName>
        <fullName evidence="2">Helix-turn-helix domain-containing protein</fullName>
    </submittedName>
</protein>
<name>A0A537KC00_9BACT</name>
<dbReference type="PROSITE" id="PS50943">
    <property type="entry name" value="HTH_CROC1"/>
    <property type="match status" value="1"/>
</dbReference>
<dbReference type="Proteomes" id="UP000318509">
    <property type="component" value="Unassembled WGS sequence"/>
</dbReference>
<dbReference type="GO" id="GO:0003677">
    <property type="term" value="F:DNA binding"/>
    <property type="evidence" value="ECO:0007669"/>
    <property type="project" value="InterPro"/>
</dbReference>
<evidence type="ECO:0000259" key="1">
    <source>
        <dbReference type="PROSITE" id="PS50943"/>
    </source>
</evidence>
<gene>
    <name evidence="2" type="ORF">E6H00_01425</name>
</gene>
<sequence>MEMRAQLLIGLEHWLEKCRMTQAEAAKVLGVTQARVSDLKRGKIDRFSMDLLVRLAARAGLKPKLKLAA</sequence>
<dbReference type="SMART" id="SM00530">
    <property type="entry name" value="HTH_XRE"/>
    <property type="match status" value="1"/>
</dbReference>
<dbReference type="CDD" id="cd00093">
    <property type="entry name" value="HTH_XRE"/>
    <property type="match status" value="1"/>
</dbReference>
<dbReference type="AlphaFoldDB" id="A0A537KC00"/>
<accession>A0A537KC00</accession>
<comment type="caution">
    <text evidence="2">The sequence shown here is derived from an EMBL/GenBank/DDBJ whole genome shotgun (WGS) entry which is preliminary data.</text>
</comment>
<evidence type="ECO:0000313" key="2">
    <source>
        <dbReference type="EMBL" id="TMI93297.1"/>
    </source>
</evidence>
<dbReference type="Gene3D" id="1.10.260.40">
    <property type="entry name" value="lambda repressor-like DNA-binding domains"/>
    <property type="match status" value="1"/>
</dbReference>
<dbReference type="Pfam" id="PF13744">
    <property type="entry name" value="HTH_37"/>
    <property type="match status" value="1"/>
</dbReference>
<dbReference type="InterPro" id="IPR001387">
    <property type="entry name" value="Cro/C1-type_HTH"/>
</dbReference>
<dbReference type="EMBL" id="VBAK01000031">
    <property type="protein sequence ID" value="TMI93297.1"/>
    <property type="molecule type" value="Genomic_DNA"/>
</dbReference>
<evidence type="ECO:0000313" key="3">
    <source>
        <dbReference type="Proteomes" id="UP000318509"/>
    </source>
</evidence>
<dbReference type="InterPro" id="IPR010982">
    <property type="entry name" value="Lambda_DNA-bd_dom_sf"/>
</dbReference>
<proteinExistence type="predicted"/>